<evidence type="ECO:0000313" key="2">
    <source>
        <dbReference type="EMBL" id="KAH6600842.1"/>
    </source>
</evidence>
<name>A0ABQ8FMH0_9FUNG</name>
<feature type="compositionally biased region" description="Polar residues" evidence="1">
    <location>
        <begin position="26"/>
        <end position="36"/>
    </location>
</feature>
<protein>
    <submittedName>
        <fullName evidence="2">Uncharacterized protein</fullName>
    </submittedName>
</protein>
<sequence>MGSNVNPQTPTLSHQQQPHNACIQGTADSRPSPDSSTVGFLEPFISTVTSSNPRKAIRRVCRVCGCRTLIDEEVLFRLRFYCSNCCSHTELNKSYQLQISVSLPNGGLASTVMYDDTAEDLLGVTAYRYDQIACIHPTIHTFVEQLLCATLVMIQWRPDKRHHQANSQRLETGWVKDRMLQSLKPVFSQAPIVPYFCLYHDIPLLFGSESVGYATNGSLLAGPHTDLADEV</sequence>
<keyword evidence="3" id="KW-1185">Reference proteome</keyword>
<proteinExistence type="predicted"/>
<evidence type="ECO:0000313" key="3">
    <source>
        <dbReference type="Proteomes" id="UP001648503"/>
    </source>
</evidence>
<dbReference type="EMBL" id="JAFCIX010000026">
    <property type="protein sequence ID" value="KAH6600842.1"/>
    <property type="molecule type" value="Genomic_DNA"/>
</dbReference>
<comment type="caution">
    <text evidence="2">The sequence shown here is derived from an EMBL/GenBank/DDBJ whole genome shotgun (WGS) entry which is preliminary data.</text>
</comment>
<reference evidence="2 3" key="1">
    <citation type="submission" date="2021-02" db="EMBL/GenBank/DDBJ databases">
        <title>Variation within the Batrachochytrium salamandrivorans European outbreak.</title>
        <authorList>
            <person name="Kelly M."/>
            <person name="Pasmans F."/>
            <person name="Shea T.P."/>
            <person name="Munoz J.F."/>
            <person name="Carranza S."/>
            <person name="Cuomo C.A."/>
            <person name="Martel A."/>
        </authorList>
    </citation>
    <scope>NUCLEOTIDE SEQUENCE [LARGE SCALE GENOMIC DNA]</scope>
    <source>
        <strain evidence="2 3">AMFP18/2</strain>
    </source>
</reference>
<evidence type="ECO:0000256" key="1">
    <source>
        <dbReference type="SAM" id="MobiDB-lite"/>
    </source>
</evidence>
<organism evidence="2 3">
    <name type="scientific">Batrachochytrium salamandrivorans</name>
    <dbReference type="NCBI Taxonomy" id="1357716"/>
    <lineage>
        <taxon>Eukaryota</taxon>
        <taxon>Fungi</taxon>
        <taxon>Fungi incertae sedis</taxon>
        <taxon>Chytridiomycota</taxon>
        <taxon>Chytridiomycota incertae sedis</taxon>
        <taxon>Chytridiomycetes</taxon>
        <taxon>Rhizophydiales</taxon>
        <taxon>Rhizophydiales incertae sedis</taxon>
        <taxon>Batrachochytrium</taxon>
    </lineage>
</organism>
<dbReference type="Proteomes" id="UP001648503">
    <property type="component" value="Unassembled WGS sequence"/>
</dbReference>
<feature type="region of interest" description="Disordered" evidence="1">
    <location>
        <begin position="1"/>
        <end position="36"/>
    </location>
</feature>
<feature type="compositionally biased region" description="Polar residues" evidence="1">
    <location>
        <begin position="1"/>
        <end position="19"/>
    </location>
</feature>
<gene>
    <name evidence="2" type="ORF">BASA50_002011</name>
</gene>
<accession>A0ABQ8FMH0</accession>